<reference evidence="3 4" key="1">
    <citation type="submission" date="2024-03" db="EMBL/GenBank/DDBJ databases">
        <title>Novel species of the genus Variovorax.</title>
        <authorList>
            <person name="Liu Q."/>
            <person name="Xin Y.-H."/>
        </authorList>
    </citation>
    <scope>NUCLEOTIDE SEQUENCE [LARGE SCALE GENOMIC DNA]</scope>
    <source>
        <strain evidence="3 4">KACC 18900</strain>
    </source>
</reference>
<comment type="caution">
    <text evidence="3">The sequence shown here is derived from an EMBL/GenBank/DDBJ whole genome shotgun (WGS) entry which is preliminary data.</text>
</comment>
<accession>A0ABU8WK90</accession>
<evidence type="ECO:0000256" key="2">
    <source>
        <dbReference type="SAM" id="Phobius"/>
    </source>
</evidence>
<organism evidence="3 4">
    <name type="scientific">Variovorax rhizosphaerae</name>
    <dbReference type="NCBI Taxonomy" id="1836200"/>
    <lineage>
        <taxon>Bacteria</taxon>
        <taxon>Pseudomonadati</taxon>
        <taxon>Pseudomonadota</taxon>
        <taxon>Betaproteobacteria</taxon>
        <taxon>Burkholderiales</taxon>
        <taxon>Comamonadaceae</taxon>
        <taxon>Variovorax</taxon>
    </lineage>
</organism>
<evidence type="ECO:0000256" key="1">
    <source>
        <dbReference type="SAM" id="MobiDB-lite"/>
    </source>
</evidence>
<dbReference type="EMBL" id="JBBKZT010000006">
    <property type="protein sequence ID" value="MEJ8847739.1"/>
    <property type="molecule type" value="Genomic_DNA"/>
</dbReference>
<evidence type="ECO:0000313" key="3">
    <source>
        <dbReference type="EMBL" id="MEJ8847739.1"/>
    </source>
</evidence>
<protein>
    <submittedName>
        <fullName evidence="3">Uncharacterized protein</fullName>
    </submittedName>
</protein>
<dbReference type="RefSeq" id="WP_340342879.1">
    <property type="nucleotide sequence ID" value="NZ_JBBKZT010000006.1"/>
</dbReference>
<keyword evidence="4" id="KW-1185">Reference proteome</keyword>
<evidence type="ECO:0000313" key="4">
    <source>
        <dbReference type="Proteomes" id="UP001385892"/>
    </source>
</evidence>
<gene>
    <name evidence="3" type="ORF">WKW82_13855</name>
</gene>
<feature type="region of interest" description="Disordered" evidence="1">
    <location>
        <begin position="144"/>
        <end position="170"/>
    </location>
</feature>
<proteinExistence type="predicted"/>
<keyword evidence="2" id="KW-0472">Membrane</keyword>
<feature type="transmembrane region" description="Helical" evidence="2">
    <location>
        <begin position="25"/>
        <end position="48"/>
    </location>
</feature>
<name>A0ABU8WK90_9BURK</name>
<dbReference type="Proteomes" id="UP001385892">
    <property type="component" value="Unassembled WGS sequence"/>
</dbReference>
<feature type="transmembrane region" description="Helical" evidence="2">
    <location>
        <begin position="60"/>
        <end position="80"/>
    </location>
</feature>
<keyword evidence="2" id="KW-1133">Transmembrane helix</keyword>
<sequence>MKTETRLPPSQLVEVWGDTADVKHLAWSIVLGIGISLPAYLLAAKALASMVSSPELARAYGMLAGLGGCVIAGVLCAVLFKPKRVVVEGEAADPFWREEVLAKLAEQTGDLGSVADLPASVVQEMKELQIYDLFVAHESKARLAQPSTDEARRPTFAHQPGVLAAQPKGA</sequence>
<keyword evidence="2" id="KW-0812">Transmembrane</keyword>